<protein>
    <submittedName>
        <fullName evidence="2">Uncharacterized protein</fullName>
    </submittedName>
</protein>
<sequence length="101" mass="11349">MASGANKMPGLLKGYYYFWRRLDKKPHECPAAGDWQGVIESPYDTDNGSLKTKVPACLPLFYDILRGSSSSSIRTVNHIQNQTGTYSGREKKARSRETGKY</sequence>
<feature type="compositionally biased region" description="Polar residues" evidence="1">
    <location>
        <begin position="73"/>
        <end position="86"/>
    </location>
</feature>
<evidence type="ECO:0000313" key="2">
    <source>
        <dbReference type="EMBL" id="KAL3309294.1"/>
    </source>
</evidence>
<reference evidence="2 3" key="1">
    <citation type="submission" date="2024-11" db="EMBL/GenBank/DDBJ databases">
        <title>Adaptive evolution of stress response genes in parasites aligns with host niche diversity.</title>
        <authorList>
            <person name="Hahn C."/>
            <person name="Resl P."/>
        </authorList>
    </citation>
    <scope>NUCLEOTIDE SEQUENCE [LARGE SCALE GENOMIC DNA]</scope>
    <source>
        <strain evidence="2">EGGRZ-B1_66</strain>
        <tissue evidence="2">Body</tissue>
    </source>
</reference>
<dbReference type="AlphaFoldDB" id="A0ABD2PPY1"/>
<evidence type="ECO:0000313" key="3">
    <source>
        <dbReference type="Proteomes" id="UP001626550"/>
    </source>
</evidence>
<evidence type="ECO:0000256" key="1">
    <source>
        <dbReference type="SAM" id="MobiDB-lite"/>
    </source>
</evidence>
<dbReference type="EMBL" id="JBJKFK010004075">
    <property type="protein sequence ID" value="KAL3309294.1"/>
    <property type="molecule type" value="Genomic_DNA"/>
</dbReference>
<gene>
    <name evidence="2" type="ORF">Ciccas_012159</name>
</gene>
<name>A0ABD2PPY1_9PLAT</name>
<dbReference type="Proteomes" id="UP001626550">
    <property type="component" value="Unassembled WGS sequence"/>
</dbReference>
<comment type="caution">
    <text evidence="2">The sequence shown here is derived from an EMBL/GenBank/DDBJ whole genome shotgun (WGS) entry which is preliminary data.</text>
</comment>
<organism evidence="2 3">
    <name type="scientific">Cichlidogyrus casuarinus</name>
    <dbReference type="NCBI Taxonomy" id="1844966"/>
    <lineage>
        <taxon>Eukaryota</taxon>
        <taxon>Metazoa</taxon>
        <taxon>Spiralia</taxon>
        <taxon>Lophotrochozoa</taxon>
        <taxon>Platyhelminthes</taxon>
        <taxon>Monogenea</taxon>
        <taxon>Monopisthocotylea</taxon>
        <taxon>Dactylogyridea</taxon>
        <taxon>Ancyrocephalidae</taxon>
        <taxon>Cichlidogyrus</taxon>
    </lineage>
</organism>
<keyword evidence="3" id="KW-1185">Reference proteome</keyword>
<proteinExistence type="predicted"/>
<accession>A0ABD2PPY1</accession>
<feature type="region of interest" description="Disordered" evidence="1">
    <location>
        <begin position="73"/>
        <end position="101"/>
    </location>
</feature>